<comment type="caution">
    <text evidence="15">The sequence shown here is derived from an EMBL/GenBank/DDBJ whole genome shotgun (WGS) entry which is preliminary data.</text>
</comment>
<keyword evidence="7 11" id="KW-0067">ATP-binding</keyword>
<reference evidence="15" key="2">
    <citation type="submission" date="2023-06" db="EMBL/GenBank/DDBJ databases">
        <authorList>
            <consortium name="Lawrence Berkeley National Laboratory"/>
            <person name="Haridas S."/>
            <person name="Hensen N."/>
            <person name="Bonometti L."/>
            <person name="Westerberg I."/>
            <person name="Brannstrom I.O."/>
            <person name="Guillou S."/>
            <person name="Cros-Aarteil S."/>
            <person name="Calhoun S."/>
            <person name="Kuo A."/>
            <person name="Mondo S."/>
            <person name="Pangilinan J."/>
            <person name="Riley R."/>
            <person name="LaButti K."/>
            <person name="Andreopoulos B."/>
            <person name="Lipzen A."/>
            <person name="Chen C."/>
            <person name="Yanf M."/>
            <person name="Daum C."/>
            <person name="Ng V."/>
            <person name="Clum A."/>
            <person name="Steindorff A."/>
            <person name="Ohm R."/>
            <person name="Martin F."/>
            <person name="Silar P."/>
            <person name="Natvig D."/>
            <person name="Lalanne C."/>
            <person name="Gautier V."/>
            <person name="Ament-velasquez S.L."/>
            <person name="Kruys A."/>
            <person name="Hutchinson M.I."/>
            <person name="Powell A.J."/>
            <person name="Barry K."/>
            <person name="Miller A.N."/>
            <person name="Grigoriev I.V."/>
            <person name="Debuchy R."/>
            <person name="Gladieux P."/>
            <person name="Thoren M.H."/>
            <person name="Johannesson H."/>
        </authorList>
    </citation>
    <scope>NUCLEOTIDE SEQUENCE</scope>
    <source>
        <strain evidence="15">CBS 232.78</strain>
    </source>
</reference>
<evidence type="ECO:0000313" key="16">
    <source>
        <dbReference type="Proteomes" id="UP001285441"/>
    </source>
</evidence>
<dbReference type="SUPFAM" id="SSF56112">
    <property type="entry name" value="Protein kinase-like (PK-like)"/>
    <property type="match status" value="1"/>
</dbReference>
<feature type="compositionally biased region" description="Polar residues" evidence="12">
    <location>
        <begin position="127"/>
        <end position="139"/>
    </location>
</feature>
<keyword evidence="4" id="KW-0808">Transferase</keyword>
<dbReference type="FunFam" id="1.10.510.10:FF:000086">
    <property type="entry name" value="Non-specific serine/threonine protein kinase"/>
    <property type="match status" value="1"/>
</dbReference>
<proteinExistence type="inferred from homology"/>
<feature type="domain" description="AGC-kinase C-terminal" evidence="14">
    <location>
        <begin position="595"/>
        <end position="677"/>
    </location>
</feature>
<dbReference type="InterPro" id="IPR008271">
    <property type="entry name" value="Ser/Thr_kinase_AS"/>
</dbReference>
<keyword evidence="6 15" id="KW-0418">Kinase</keyword>
<evidence type="ECO:0000256" key="9">
    <source>
        <dbReference type="ARBA" id="ARBA00047899"/>
    </source>
</evidence>
<evidence type="ECO:0000256" key="12">
    <source>
        <dbReference type="SAM" id="MobiDB-lite"/>
    </source>
</evidence>
<keyword evidence="2" id="KW-0723">Serine/threonine-protein kinase</keyword>
<dbReference type="InterPro" id="IPR000719">
    <property type="entry name" value="Prot_kinase_dom"/>
</dbReference>
<dbReference type="InterPro" id="IPR017441">
    <property type="entry name" value="Protein_kinase_ATP_BS"/>
</dbReference>
<gene>
    <name evidence="15" type="ORF">B0H63DRAFT_123262</name>
</gene>
<dbReference type="InterPro" id="IPR000961">
    <property type="entry name" value="AGC-kinase_C"/>
</dbReference>
<evidence type="ECO:0000259" key="13">
    <source>
        <dbReference type="PROSITE" id="PS50011"/>
    </source>
</evidence>
<evidence type="ECO:0000256" key="8">
    <source>
        <dbReference type="ARBA" id="ARBA00038271"/>
    </source>
</evidence>
<dbReference type="PANTHER" id="PTHR22988">
    <property type="entry name" value="MYOTONIC DYSTROPHY S/T KINASE-RELATED"/>
    <property type="match status" value="1"/>
</dbReference>
<dbReference type="SMART" id="SM00220">
    <property type="entry name" value="S_TKc"/>
    <property type="match status" value="1"/>
</dbReference>
<dbReference type="PANTHER" id="PTHR22988:SF71">
    <property type="entry name" value="CITRON RHO-INTERACTING KINASE"/>
    <property type="match status" value="1"/>
</dbReference>
<dbReference type="GO" id="GO:0071944">
    <property type="term" value="C:cell periphery"/>
    <property type="evidence" value="ECO:0007669"/>
    <property type="project" value="UniProtKB-ARBA"/>
</dbReference>
<evidence type="ECO:0000256" key="1">
    <source>
        <dbReference type="ARBA" id="ARBA00012513"/>
    </source>
</evidence>
<comment type="catalytic activity">
    <reaction evidence="9">
        <text>L-threonyl-[protein] + ATP = O-phospho-L-threonyl-[protein] + ADP + H(+)</text>
        <dbReference type="Rhea" id="RHEA:46608"/>
        <dbReference type="Rhea" id="RHEA-COMP:11060"/>
        <dbReference type="Rhea" id="RHEA-COMP:11605"/>
        <dbReference type="ChEBI" id="CHEBI:15378"/>
        <dbReference type="ChEBI" id="CHEBI:30013"/>
        <dbReference type="ChEBI" id="CHEBI:30616"/>
        <dbReference type="ChEBI" id="CHEBI:61977"/>
        <dbReference type="ChEBI" id="CHEBI:456216"/>
        <dbReference type="EC" id="2.7.11.1"/>
    </reaction>
</comment>
<dbReference type="Pfam" id="PF00069">
    <property type="entry name" value="Pkinase"/>
    <property type="match status" value="2"/>
</dbReference>
<dbReference type="GO" id="GO:0004674">
    <property type="term" value="F:protein serine/threonine kinase activity"/>
    <property type="evidence" value="ECO:0007669"/>
    <property type="project" value="UniProtKB-KW"/>
</dbReference>
<evidence type="ECO:0000256" key="7">
    <source>
        <dbReference type="ARBA" id="ARBA00022840"/>
    </source>
</evidence>
<feature type="compositionally biased region" description="Polar residues" evidence="12">
    <location>
        <begin position="1"/>
        <end position="17"/>
    </location>
</feature>
<dbReference type="Gene3D" id="1.10.510.10">
    <property type="entry name" value="Transferase(Phosphotransferase) domain 1"/>
    <property type="match status" value="1"/>
</dbReference>
<comment type="catalytic activity">
    <reaction evidence="10">
        <text>L-seryl-[protein] + ATP = O-phospho-L-seryl-[protein] + ADP + H(+)</text>
        <dbReference type="Rhea" id="RHEA:17989"/>
        <dbReference type="Rhea" id="RHEA-COMP:9863"/>
        <dbReference type="Rhea" id="RHEA-COMP:11604"/>
        <dbReference type="ChEBI" id="CHEBI:15378"/>
        <dbReference type="ChEBI" id="CHEBI:29999"/>
        <dbReference type="ChEBI" id="CHEBI:30616"/>
        <dbReference type="ChEBI" id="CHEBI:83421"/>
        <dbReference type="ChEBI" id="CHEBI:456216"/>
        <dbReference type="EC" id="2.7.11.1"/>
    </reaction>
</comment>
<feature type="compositionally biased region" description="Low complexity" evidence="12">
    <location>
        <begin position="92"/>
        <end position="126"/>
    </location>
</feature>
<organism evidence="15 16">
    <name type="scientific">Podospora didyma</name>
    <dbReference type="NCBI Taxonomy" id="330526"/>
    <lineage>
        <taxon>Eukaryota</taxon>
        <taxon>Fungi</taxon>
        <taxon>Dikarya</taxon>
        <taxon>Ascomycota</taxon>
        <taxon>Pezizomycotina</taxon>
        <taxon>Sordariomycetes</taxon>
        <taxon>Sordariomycetidae</taxon>
        <taxon>Sordariales</taxon>
        <taxon>Podosporaceae</taxon>
        <taxon>Podospora</taxon>
    </lineage>
</organism>
<dbReference type="PROSITE" id="PS50011">
    <property type="entry name" value="PROTEIN_KINASE_DOM"/>
    <property type="match status" value="1"/>
</dbReference>
<dbReference type="PROSITE" id="PS00108">
    <property type="entry name" value="PROTEIN_KINASE_ST"/>
    <property type="match status" value="1"/>
</dbReference>
<dbReference type="GO" id="GO:0005524">
    <property type="term" value="F:ATP binding"/>
    <property type="evidence" value="ECO:0007669"/>
    <property type="project" value="UniProtKB-UniRule"/>
</dbReference>
<evidence type="ECO:0000256" key="6">
    <source>
        <dbReference type="ARBA" id="ARBA00022777"/>
    </source>
</evidence>
<dbReference type="GO" id="GO:0005856">
    <property type="term" value="C:cytoskeleton"/>
    <property type="evidence" value="ECO:0007669"/>
    <property type="project" value="TreeGrafter"/>
</dbReference>
<protein>
    <recommendedName>
        <fullName evidence="1">non-specific serine/threonine protein kinase</fullName>
        <ecNumber evidence="1">2.7.11.1</ecNumber>
    </recommendedName>
</protein>
<reference evidence="15" key="1">
    <citation type="journal article" date="2023" name="Mol. Phylogenet. Evol.">
        <title>Genome-scale phylogeny and comparative genomics of the fungal order Sordariales.</title>
        <authorList>
            <person name="Hensen N."/>
            <person name="Bonometti L."/>
            <person name="Westerberg I."/>
            <person name="Brannstrom I.O."/>
            <person name="Guillou S."/>
            <person name="Cros-Aarteil S."/>
            <person name="Calhoun S."/>
            <person name="Haridas S."/>
            <person name="Kuo A."/>
            <person name="Mondo S."/>
            <person name="Pangilinan J."/>
            <person name="Riley R."/>
            <person name="LaButti K."/>
            <person name="Andreopoulos B."/>
            <person name="Lipzen A."/>
            <person name="Chen C."/>
            <person name="Yan M."/>
            <person name="Daum C."/>
            <person name="Ng V."/>
            <person name="Clum A."/>
            <person name="Steindorff A."/>
            <person name="Ohm R.A."/>
            <person name="Martin F."/>
            <person name="Silar P."/>
            <person name="Natvig D.O."/>
            <person name="Lalanne C."/>
            <person name="Gautier V."/>
            <person name="Ament-Velasquez S.L."/>
            <person name="Kruys A."/>
            <person name="Hutchinson M.I."/>
            <person name="Powell A.J."/>
            <person name="Barry K."/>
            <person name="Miller A.N."/>
            <person name="Grigoriev I.V."/>
            <person name="Debuchy R."/>
            <person name="Gladieux P."/>
            <person name="Hiltunen Thoren M."/>
            <person name="Johannesson H."/>
        </authorList>
    </citation>
    <scope>NUCLEOTIDE SEQUENCE</scope>
    <source>
        <strain evidence="15">CBS 232.78</strain>
    </source>
</reference>
<evidence type="ECO:0000256" key="10">
    <source>
        <dbReference type="ARBA" id="ARBA00048679"/>
    </source>
</evidence>
<dbReference type="PROSITE" id="PS00107">
    <property type="entry name" value="PROTEIN_KINASE_ATP"/>
    <property type="match status" value="1"/>
</dbReference>
<evidence type="ECO:0000259" key="14">
    <source>
        <dbReference type="PROSITE" id="PS51285"/>
    </source>
</evidence>
<evidence type="ECO:0000256" key="2">
    <source>
        <dbReference type="ARBA" id="ARBA00022527"/>
    </source>
</evidence>
<dbReference type="Gene3D" id="3.30.200.20">
    <property type="entry name" value="Phosphorylase Kinase, domain 1"/>
    <property type="match status" value="1"/>
</dbReference>
<evidence type="ECO:0000256" key="11">
    <source>
        <dbReference type="PROSITE-ProRule" id="PRU10141"/>
    </source>
</evidence>
<feature type="compositionally biased region" description="Polar residues" evidence="12">
    <location>
        <begin position="166"/>
        <end position="182"/>
    </location>
</feature>
<dbReference type="GO" id="GO:0005737">
    <property type="term" value="C:cytoplasm"/>
    <property type="evidence" value="ECO:0007669"/>
    <property type="project" value="TreeGrafter"/>
</dbReference>
<name>A0AAE0NZR7_9PEZI</name>
<evidence type="ECO:0000256" key="4">
    <source>
        <dbReference type="ARBA" id="ARBA00022679"/>
    </source>
</evidence>
<evidence type="ECO:0000313" key="15">
    <source>
        <dbReference type="EMBL" id="KAK3390783.1"/>
    </source>
</evidence>
<feature type="domain" description="Protein kinase" evidence="13">
    <location>
        <begin position="290"/>
        <end position="594"/>
    </location>
</feature>
<feature type="region of interest" description="Disordered" evidence="12">
    <location>
        <begin position="1"/>
        <end position="224"/>
    </location>
</feature>
<dbReference type="Proteomes" id="UP001285441">
    <property type="component" value="Unassembled WGS sequence"/>
</dbReference>
<dbReference type="SMART" id="SM00133">
    <property type="entry name" value="S_TK_X"/>
    <property type="match status" value="1"/>
</dbReference>
<feature type="compositionally biased region" description="Polar residues" evidence="12">
    <location>
        <begin position="25"/>
        <end position="43"/>
    </location>
</feature>
<keyword evidence="5 11" id="KW-0547">Nucleotide-binding</keyword>
<dbReference type="EC" id="2.7.11.1" evidence="1"/>
<dbReference type="AlphaFoldDB" id="A0AAE0NZR7"/>
<dbReference type="PROSITE" id="PS51285">
    <property type="entry name" value="AGC_KINASE_CTER"/>
    <property type="match status" value="1"/>
</dbReference>
<comment type="similarity">
    <text evidence="8">Belongs to the protein kinase superfamily. STE Ser/Thr protein kinase family. COT1 subfamily.</text>
</comment>
<feature type="binding site" evidence="11">
    <location>
        <position position="319"/>
    </location>
    <ligand>
        <name>ATP</name>
        <dbReference type="ChEBI" id="CHEBI:30616"/>
    </ligand>
</feature>
<dbReference type="FunFam" id="1.10.510.10:FF:000229">
    <property type="entry name" value="Serine/threonine-protein kinase cot-1"/>
    <property type="match status" value="1"/>
</dbReference>
<evidence type="ECO:0000256" key="5">
    <source>
        <dbReference type="ARBA" id="ARBA00022741"/>
    </source>
</evidence>
<dbReference type="InterPro" id="IPR050839">
    <property type="entry name" value="Rho-assoc_Ser/Thr_Kinase"/>
</dbReference>
<dbReference type="InterPro" id="IPR011009">
    <property type="entry name" value="Kinase-like_dom_sf"/>
</dbReference>
<dbReference type="FunFam" id="3.30.200.20:FF:000192">
    <property type="entry name" value="Serine/threonine-protein kinase cot-1"/>
    <property type="match status" value="1"/>
</dbReference>
<dbReference type="EMBL" id="JAULSW010000002">
    <property type="protein sequence ID" value="KAK3390783.1"/>
    <property type="molecule type" value="Genomic_DNA"/>
</dbReference>
<keyword evidence="16" id="KW-1185">Reference proteome</keyword>
<sequence>MDNNGNRLYLNFGNNNDRLAATDRTYPTTPSTFPQPVFQSGPASQAPNPSGGAQQPQSQQPQGQAQQYPPGYASSSNYYVPQPQQQAPPLPKQQQQPLPQQYAPQYSSQLSAQAADYSSASQGYSQPRSNTPGTSNDPNTGLAHQFSHQNLGGAARNLQYGARGPSPSQRPRTAGATGQQPAYGSYLNAPMPAPPAPTPQLEFAPAPERNPDKYGPNANNNQKKCSQLASDFFKDSVKRARERNQRQSEMELKLGETTDPRRREALWQTGGRKEGSYLRFLRTKDKPENYSTVKIIGKGAFGEVKLVQKKADGKVYAMKSLVKTEMFKKDQLAHVRAERDILAESDSPWVVKLYTTFQDVNFLYMLMEFLPGGDLMTMLIKYEIFSEDITRFYIAEIVLAIEAVHKLGFIHRDIKPDNILLDRGGHVKLTDFGLSTGFHKLHDNNYYQQLLQGKSNKQRDNRHSIAIDQINLTVSNRAQINDWRRSRRLMAYSTVGTPDYIAPEIFTGHGYSFDCDWWSLGTIMFECLVGWPPFCAEDSHDTYRKIVNWRQSLYFPDDIQLGVEAENLIRSLICNTENRLGRSGAHEIKGHSFFRGVEFDSLRRIRAPFEPRLTSNIDTTYFPTDEIDQTDNATLLKAAQSARSATTGVAPGQQEESPEMSLPFIGYTFKRFDNNFR</sequence>
<feature type="compositionally biased region" description="Low complexity" evidence="12">
    <location>
        <begin position="45"/>
        <end position="85"/>
    </location>
</feature>
<dbReference type="GO" id="GO:0031032">
    <property type="term" value="P:actomyosin structure organization"/>
    <property type="evidence" value="ECO:0007669"/>
    <property type="project" value="TreeGrafter"/>
</dbReference>
<evidence type="ECO:0000256" key="3">
    <source>
        <dbReference type="ARBA" id="ARBA00022553"/>
    </source>
</evidence>
<keyword evidence="3" id="KW-0597">Phosphoprotein</keyword>
<accession>A0AAE0NZR7</accession>